<dbReference type="GeneID" id="108889225"/>
<feature type="region of interest" description="Disordered" evidence="2">
    <location>
        <begin position="1"/>
        <end position="176"/>
    </location>
</feature>
<name>A0AAJ7PXC1_LATCA</name>
<accession>A0AAJ7PXC1</accession>
<feature type="compositionally biased region" description="Low complexity" evidence="2">
    <location>
        <begin position="58"/>
        <end position="78"/>
    </location>
</feature>
<dbReference type="PANTHER" id="PTHR14972">
    <property type="entry name" value="AGAP011572-PA"/>
    <property type="match status" value="1"/>
</dbReference>
<feature type="compositionally biased region" description="Polar residues" evidence="2">
    <location>
        <begin position="207"/>
        <end position="228"/>
    </location>
</feature>
<keyword evidence="1" id="KW-0597">Phosphoprotein</keyword>
<organism evidence="3 4">
    <name type="scientific">Lates calcarifer</name>
    <name type="common">Barramundi</name>
    <name type="synonym">Holocentrus calcarifer</name>
    <dbReference type="NCBI Taxonomy" id="8187"/>
    <lineage>
        <taxon>Eukaryota</taxon>
        <taxon>Metazoa</taxon>
        <taxon>Chordata</taxon>
        <taxon>Craniata</taxon>
        <taxon>Vertebrata</taxon>
        <taxon>Euteleostomi</taxon>
        <taxon>Actinopterygii</taxon>
        <taxon>Neopterygii</taxon>
        <taxon>Teleostei</taxon>
        <taxon>Neoteleostei</taxon>
        <taxon>Acanthomorphata</taxon>
        <taxon>Carangaria</taxon>
        <taxon>Carangaria incertae sedis</taxon>
        <taxon>Centropomidae</taxon>
        <taxon>Lates</taxon>
    </lineage>
</organism>
<reference evidence="4" key="1">
    <citation type="submission" date="2025-08" db="UniProtKB">
        <authorList>
            <consortium name="RefSeq"/>
        </authorList>
    </citation>
    <scope>IDENTIFICATION</scope>
    <source>
        <tissue evidence="4">Brain</tissue>
    </source>
</reference>
<feature type="region of interest" description="Disordered" evidence="2">
    <location>
        <begin position="422"/>
        <end position="490"/>
    </location>
</feature>
<evidence type="ECO:0000313" key="4">
    <source>
        <dbReference type="RefSeq" id="XP_018541104.1"/>
    </source>
</evidence>
<protein>
    <submittedName>
        <fullName evidence="4">Glucocorticoid-induced transcript 1 protein isoform X1</fullName>
    </submittedName>
</protein>
<feature type="compositionally biased region" description="Low complexity" evidence="2">
    <location>
        <begin position="301"/>
        <end position="313"/>
    </location>
</feature>
<feature type="compositionally biased region" description="Polar residues" evidence="2">
    <location>
        <begin position="462"/>
        <end position="472"/>
    </location>
</feature>
<proteinExistence type="predicted"/>
<dbReference type="InterPro" id="IPR026642">
    <property type="entry name" value="Glcci1/FAM117"/>
</dbReference>
<dbReference type="KEGG" id="lcf:108889225"/>
<feature type="compositionally biased region" description="Polar residues" evidence="2">
    <location>
        <begin position="17"/>
        <end position="29"/>
    </location>
</feature>
<sequence>MSAPSNSLQQPRVRRSNAGSPGSFNNSSCRLHPIRATVPYQLLRAGQSSPTRTQTLYGGSTNSRGSSPPSSPTLSSGSANARQRLSPENRDSSCPPDSPVSRAERSKLQVRSSSAIRRTSSLDAITGPYLTGQWPRDSHGPYPSCMKDKATQTPGLWIDEGTEQGGPHQRSASWGSADHLKEQIAKLRLQLQRSKQVSRQSKDREQSSLQLPQQAPHSTACQPQYKGNSSAFSTIPVPKSLICRVPSSVEGINHELENVFIREDWEQGIQAMDVVDGRRPPFPPHRYSNSGDTRDTDTQAPSSGDSSPSSRPYSSDHLHSPDGSPCSAEEIDKDSVCSSPLPKFATSPKPNNSYMFKREPPEGCEKVKVFEELVSGKSKGFPLFSCPDKNKVNFIPRGSAFCPVKLLCSSLFSPVSPSSCSSASPGLHGNESPGPQVTPTLPTAPLPTFPGSLDRSTDKSTRLNTDNSTDSLSPDADVGTDGSAQVLLTS</sequence>
<dbReference type="Pfam" id="PF15388">
    <property type="entry name" value="FAM117"/>
    <property type="match status" value="1"/>
</dbReference>
<evidence type="ECO:0000256" key="2">
    <source>
        <dbReference type="SAM" id="MobiDB-lite"/>
    </source>
</evidence>
<gene>
    <name evidence="4" type="primary">LOC108889225</name>
</gene>
<feature type="region of interest" description="Disordered" evidence="2">
    <location>
        <begin position="273"/>
        <end position="358"/>
    </location>
</feature>
<feature type="region of interest" description="Disordered" evidence="2">
    <location>
        <begin position="192"/>
        <end position="228"/>
    </location>
</feature>
<evidence type="ECO:0000256" key="1">
    <source>
        <dbReference type="ARBA" id="ARBA00022553"/>
    </source>
</evidence>
<dbReference type="GO" id="GO:0005737">
    <property type="term" value="C:cytoplasm"/>
    <property type="evidence" value="ECO:0007669"/>
    <property type="project" value="TreeGrafter"/>
</dbReference>
<dbReference type="PANTHER" id="PTHR14972:SF3">
    <property type="entry name" value="GLUCOCORTICOID-INDUCED TRANSCRIPT 1 PROTEIN"/>
    <property type="match status" value="1"/>
</dbReference>
<evidence type="ECO:0000313" key="3">
    <source>
        <dbReference type="Proteomes" id="UP000694890"/>
    </source>
</evidence>
<feature type="compositionally biased region" description="Polar residues" evidence="2">
    <location>
        <begin position="46"/>
        <end position="57"/>
    </location>
</feature>
<feature type="compositionally biased region" description="Polar residues" evidence="2">
    <location>
        <begin position="1"/>
        <end position="10"/>
    </location>
</feature>
<dbReference type="AlphaFoldDB" id="A0AAJ7PXC1"/>
<dbReference type="Proteomes" id="UP000694890">
    <property type="component" value="Linkage group LG15"/>
</dbReference>
<dbReference type="RefSeq" id="XP_018541104.1">
    <property type="nucleotide sequence ID" value="XM_018685588.2"/>
</dbReference>
<dbReference type="GO" id="GO:0072015">
    <property type="term" value="P:podocyte development"/>
    <property type="evidence" value="ECO:0007669"/>
    <property type="project" value="TreeGrafter"/>
</dbReference>
<feature type="compositionally biased region" description="Polar residues" evidence="2">
    <location>
        <begin position="109"/>
        <end position="123"/>
    </location>
</feature>